<dbReference type="PANTHER" id="PTHR24198">
    <property type="entry name" value="ANKYRIN REPEAT AND PROTEIN KINASE DOMAIN-CONTAINING PROTEIN"/>
    <property type="match status" value="1"/>
</dbReference>
<dbReference type="PROSITE" id="PS50297">
    <property type="entry name" value="ANK_REP_REGION"/>
    <property type="match status" value="3"/>
</dbReference>
<dbReference type="SUPFAM" id="SSF48403">
    <property type="entry name" value="Ankyrin repeat"/>
    <property type="match status" value="1"/>
</dbReference>
<name>X1MB66_9ZZZZ</name>
<evidence type="ECO:0000256" key="1">
    <source>
        <dbReference type="ARBA" id="ARBA00022737"/>
    </source>
</evidence>
<comment type="caution">
    <text evidence="3">The sequence shown here is derived from an EMBL/GenBank/DDBJ whole genome shotgun (WGS) entry which is preliminary data.</text>
</comment>
<gene>
    <name evidence="3" type="ORF">S06H3_32330</name>
</gene>
<organism evidence="3">
    <name type="scientific">marine sediment metagenome</name>
    <dbReference type="NCBI Taxonomy" id="412755"/>
    <lineage>
        <taxon>unclassified sequences</taxon>
        <taxon>metagenomes</taxon>
        <taxon>ecological metagenomes</taxon>
    </lineage>
</organism>
<dbReference type="AlphaFoldDB" id="X1MB66"/>
<feature type="non-terminal residue" evidence="3">
    <location>
        <position position="1"/>
    </location>
</feature>
<keyword evidence="1" id="KW-0677">Repeat</keyword>
<proteinExistence type="predicted"/>
<dbReference type="Pfam" id="PF12796">
    <property type="entry name" value="Ank_2"/>
    <property type="match status" value="1"/>
</dbReference>
<sequence>LGIAEFLIRNGANINDSDGQGVSPLMYAVIYNFPVLCDMLIYYGADIHQTDNEGNNPLILAVFMNNPEIVEIFLDQNANVNSEDRNGFTPLMLAAQNGDTAIINLLINKQADLNVKNKYGNTALSIAIKNGHIEAVNLLIRNKTGQHSVYQGKNNLLDLAKKFNHKDMVDILKQHGFRGTIAPNLDIYSIGTGFNLNFNDFMVGINAGIQDTKYNIRANLGYYTRPFAKRILLQDSEDTYFQFWEKRSLVSVGFEKLFSIKSFKNNRFFAITTGMDG</sequence>
<dbReference type="Pfam" id="PF00023">
    <property type="entry name" value="Ank"/>
    <property type="match status" value="1"/>
</dbReference>
<dbReference type="Gene3D" id="1.25.40.20">
    <property type="entry name" value="Ankyrin repeat-containing domain"/>
    <property type="match status" value="1"/>
</dbReference>
<keyword evidence="2" id="KW-0040">ANK repeat</keyword>
<evidence type="ECO:0000256" key="2">
    <source>
        <dbReference type="ARBA" id="ARBA00023043"/>
    </source>
</evidence>
<dbReference type="InterPro" id="IPR002110">
    <property type="entry name" value="Ankyrin_rpt"/>
</dbReference>
<dbReference type="PANTHER" id="PTHR24198:SF194">
    <property type="entry name" value="INVERSIN-A"/>
    <property type="match status" value="1"/>
</dbReference>
<dbReference type="SMART" id="SM00248">
    <property type="entry name" value="ANK"/>
    <property type="match status" value="5"/>
</dbReference>
<reference evidence="3" key="1">
    <citation type="journal article" date="2014" name="Front. Microbiol.">
        <title>High frequency of phylogenetically diverse reductive dehalogenase-homologous genes in deep subseafloor sedimentary metagenomes.</title>
        <authorList>
            <person name="Kawai M."/>
            <person name="Futagami T."/>
            <person name="Toyoda A."/>
            <person name="Takaki Y."/>
            <person name="Nishi S."/>
            <person name="Hori S."/>
            <person name="Arai W."/>
            <person name="Tsubouchi T."/>
            <person name="Morono Y."/>
            <person name="Uchiyama I."/>
            <person name="Ito T."/>
            <person name="Fujiyama A."/>
            <person name="Inagaki F."/>
            <person name="Takami H."/>
        </authorList>
    </citation>
    <scope>NUCLEOTIDE SEQUENCE</scope>
    <source>
        <strain evidence="3">Expedition CK06-06</strain>
    </source>
</reference>
<protein>
    <submittedName>
        <fullName evidence="3">Uncharacterized protein</fullName>
    </submittedName>
</protein>
<evidence type="ECO:0000313" key="3">
    <source>
        <dbReference type="EMBL" id="GAI28498.1"/>
    </source>
</evidence>
<accession>X1MB66</accession>
<dbReference type="InterPro" id="IPR036770">
    <property type="entry name" value="Ankyrin_rpt-contain_sf"/>
</dbReference>
<feature type="non-terminal residue" evidence="3">
    <location>
        <position position="277"/>
    </location>
</feature>
<dbReference type="PROSITE" id="PS50088">
    <property type="entry name" value="ANK_REPEAT"/>
    <property type="match status" value="4"/>
</dbReference>
<dbReference type="EMBL" id="BARV01019220">
    <property type="protein sequence ID" value="GAI28498.1"/>
    <property type="molecule type" value="Genomic_DNA"/>
</dbReference>